<proteinExistence type="predicted"/>
<organism evidence="1">
    <name type="scientific">hydrothermal vent metagenome</name>
    <dbReference type="NCBI Taxonomy" id="652676"/>
    <lineage>
        <taxon>unclassified sequences</taxon>
        <taxon>metagenomes</taxon>
        <taxon>ecological metagenomes</taxon>
    </lineage>
</organism>
<dbReference type="AlphaFoldDB" id="A0A3B0VK73"/>
<reference evidence="1" key="1">
    <citation type="submission" date="2018-06" db="EMBL/GenBank/DDBJ databases">
        <authorList>
            <person name="Zhirakovskaya E."/>
        </authorList>
    </citation>
    <scope>NUCLEOTIDE SEQUENCE</scope>
</reference>
<gene>
    <name evidence="1" type="ORF">MNBD_CHLOROFLEXI01-881</name>
</gene>
<evidence type="ECO:0000313" key="1">
    <source>
        <dbReference type="EMBL" id="VAW32064.1"/>
    </source>
</evidence>
<protein>
    <recommendedName>
        <fullName evidence="2">TolB protein, periplasmic protein involved in the tonb-independent uptake of group A colicins</fullName>
    </recommendedName>
</protein>
<sequence>PQNEPRVLLNEATLLNLIPLDERPEMLFPVFGAANPQNPQEMLLPMRGNSGFDSGNQQFLFKLSLSADLASVDKIELLPTDLSTQGANYSPDGRYIAVGRFNNNNNSSSSSRSSTWVLLDQTTGQTSDPITTQAFGLSWSADGQWFVQNNDSYLLLRAPAYDDYQYVIPHSLDNCRQIILSVDE</sequence>
<name>A0A3B0VK73_9ZZZZ</name>
<accession>A0A3B0VK73</accession>
<feature type="non-terminal residue" evidence="1">
    <location>
        <position position="1"/>
    </location>
</feature>
<dbReference type="EMBL" id="UOEU01000318">
    <property type="protein sequence ID" value="VAW32064.1"/>
    <property type="molecule type" value="Genomic_DNA"/>
</dbReference>
<dbReference type="SUPFAM" id="SSF69304">
    <property type="entry name" value="Tricorn protease N-terminal domain"/>
    <property type="match status" value="1"/>
</dbReference>
<evidence type="ECO:0008006" key="2">
    <source>
        <dbReference type="Google" id="ProtNLM"/>
    </source>
</evidence>